<dbReference type="EMBL" id="JAUSUD010000031">
    <property type="protein sequence ID" value="MDQ0233153.1"/>
    <property type="molecule type" value="Genomic_DNA"/>
</dbReference>
<dbReference type="InterPro" id="IPR009677">
    <property type="entry name" value="DUF1266"/>
</dbReference>
<sequence>MTKNERERRKQTSLFFNGLTAANNGSYYEIVNQQILPWKSSIRNSLKKRGILDTTSFKKEIHKMLTHGQQREFKELRNELLAIPKEERLHYVESFEDDSDKQRKLKVVHDYFYRLPESTIAAFDYTLYIVHCTYGAKVGLITKEEAWNYKLKAARLAQKSYSGWLEYISAYYAGSQFHTQNEDGIKRYYTQYTKDISKLVAAKHSPINKVQWNIEL</sequence>
<dbReference type="Pfam" id="PF06889">
    <property type="entry name" value="DUF1266"/>
    <property type="match status" value="1"/>
</dbReference>
<keyword evidence="2" id="KW-0540">Nuclease</keyword>
<name>A0ABT9ZLK4_9BACI</name>
<dbReference type="RefSeq" id="WP_307346072.1">
    <property type="nucleotide sequence ID" value="NZ_JAUSUD010000031.1"/>
</dbReference>
<dbReference type="Proteomes" id="UP001234495">
    <property type="component" value="Unassembled WGS sequence"/>
</dbReference>
<evidence type="ECO:0000313" key="3">
    <source>
        <dbReference type="Proteomes" id="UP001234495"/>
    </source>
</evidence>
<gene>
    <name evidence="2" type="ORF">J2S19_004494</name>
</gene>
<proteinExistence type="predicted"/>
<protein>
    <submittedName>
        <fullName evidence="2">mRNA-degrading endonuclease RelE of RelBE toxin-antitoxin system</fullName>
    </submittedName>
</protein>
<keyword evidence="3" id="KW-1185">Reference proteome</keyword>
<accession>A0ABT9ZLK4</accession>
<reference evidence="2 3" key="1">
    <citation type="submission" date="2023-07" db="EMBL/GenBank/DDBJ databases">
        <title>Genomic Encyclopedia of Type Strains, Phase IV (KMG-IV): sequencing the most valuable type-strain genomes for metagenomic binning, comparative biology and taxonomic classification.</title>
        <authorList>
            <person name="Goeker M."/>
        </authorList>
    </citation>
    <scope>NUCLEOTIDE SEQUENCE [LARGE SCALE GENOMIC DNA]</scope>
    <source>
        <strain evidence="2 3">DSM 29005</strain>
    </source>
</reference>
<keyword evidence="2" id="KW-0255">Endonuclease</keyword>
<keyword evidence="2" id="KW-0378">Hydrolase</keyword>
<organism evidence="2 3">
    <name type="scientific">Metabacillus malikii</name>
    <dbReference type="NCBI Taxonomy" id="1504265"/>
    <lineage>
        <taxon>Bacteria</taxon>
        <taxon>Bacillati</taxon>
        <taxon>Bacillota</taxon>
        <taxon>Bacilli</taxon>
        <taxon>Bacillales</taxon>
        <taxon>Bacillaceae</taxon>
        <taxon>Metabacillus</taxon>
    </lineage>
</organism>
<comment type="caution">
    <text evidence="2">The sequence shown here is derived from an EMBL/GenBank/DDBJ whole genome shotgun (WGS) entry which is preliminary data.</text>
</comment>
<evidence type="ECO:0000313" key="2">
    <source>
        <dbReference type="EMBL" id="MDQ0233153.1"/>
    </source>
</evidence>
<dbReference type="GO" id="GO:0004519">
    <property type="term" value="F:endonuclease activity"/>
    <property type="evidence" value="ECO:0007669"/>
    <property type="project" value="UniProtKB-KW"/>
</dbReference>
<evidence type="ECO:0000259" key="1">
    <source>
        <dbReference type="Pfam" id="PF06889"/>
    </source>
</evidence>
<feature type="domain" description="DUF1266" evidence="1">
    <location>
        <begin position="50"/>
        <end position="212"/>
    </location>
</feature>